<dbReference type="Proteomes" id="UP001152321">
    <property type="component" value="Unassembled WGS sequence"/>
</dbReference>
<dbReference type="PANTHER" id="PTHR41368:SF1">
    <property type="entry name" value="PROTEIN YGHO"/>
    <property type="match status" value="1"/>
</dbReference>
<dbReference type="GO" id="GO:0016746">
    <property type="term" value="F:acyltransferase activity"/>
    <property type="evidence" value="ECO:0007669"/>
    <property type="project" value="UniProtKB-KW"/>
</dbReference>
<dbReference type="InterPro" id="IPR039968">
    <property type="entry name" value="BcerS-like"/>
</dbReference>
<dbReference type="InterPro" id="IPR000182">
    <property type="entry name" value="GNAT_dom"/>
</dbReference>
<sequence length="368" mass="42822">MVEIKEKDFESFFRTPFEVYPKDFPFVSQLKSDLKRFLSMENPLFRTEKDFSYFTAFKDGKLAGRILTHIHHASNEKYNWNRSYYGFFDCIDDVEVARALLEKAEAFGKSHGCNEVIGNFNMTAMQMIGVVKKIHKNYHYTDQVFAPVYISNLLEKCGYQETFPMVTHEVNVEAFNPETLLGPKQKEIMNNPAYTFEKLKGDNLDHVMEAMRQCLNHGFSENPMFVPLTKEEIYFQAKDMMMIIDKETSVIANYEGKPVGVLICIPNLNPFLKGIKSKFGITTPWHFLLHKLRRESATIIFYSVYKEFQSRGLNGVMLYDIMSALKRRGYKRFGGTWISLDNHASLRQADKLNAEVMHELCLYRKSLV</sequence>
<dbReference type="Gene3D" id="3.40.630.30">
    <property type="match status" value="1"/>
</dbReference>
<protein>
    <submittedName>
        <fullName evidence="2">GNAT family N-acetyltransferase</fullName>
        <ecNumber evidence="2">2.3.1.-</ecNumber>
    </submittedName>
</protein>
<name>A0ABT6DF59_9BACT</name>
<dbReference type="EC" id="2.3.1.-" evidence="2"/>
<evidence type="ECO:0000313" key="2">
    <source>
        <dbReference type="EMBL" id="MDG0815472.1"/>
    </source>
</evidence>
<evidence type="ECO:0000259" key="1">
    <source>
        <dbReference type="Pfam" id="PF00583"/>
    </source>
</evidence>
<dbReference type="RefSeq" id="WP_277576947.1">
    <property type="nucleotide sequence ID" value="NZ_JANRMI010000001.1"/>
</dbReference>
<dbReference type="InterPro" id="IPR016181">
    <property type="entry name" value="Acyl_CoA_acyltransferase"/>
</dbReference>
<accession>A0ABT6DF59</accession>
<organism evidence="2 3">
    <name type="scientific">Bdellovibrio svalbardensis</name>
    <dbReference type="NCBI Taxonomy" id="2972972"/>
    <lineage>
        <taxon>Bacteria</taxon>
        <taxon>Pseudomonadati</taxon>
        <taxon>Bdellovibrionota</taxon>
        <taxon>Bdellovibrionia</taxon>
        <taxon>Bdellovibrionales</taxon>
        <taxon>Pseudobdellovibrionaceae</taxon>
        <taxon>Bdellovibrio</taxon>
    </lineage>
</organism>
<comment type="caution">
    <text evidence="2">The sequence shown here is derived from an EMBL/GenBank/DDBJ whole genome shotgun (WGS) entry which is preliminary data.</text>
</comment>
<keyword evidence="2" id="KW-0808">Transferase</keyword>
<dbReference type="SUPFAM" id="SSF55729">
    <property type="entry name" value="Acyl-CoA N-acyltransferases (Nat)"/>
    <property type="match status" value="1"/>
</dbReference>
<proteinExistence type="predicted"/>
<dbReference type="Pfam" id="PF00583">
    <property type="entry name" value="Acetyltransf_1"/>
    <property type="match status" value="1"/>
</dbReference>
<evidence type="ECO:0000313" key="3">
    <source>
        <dbReference type="Proteomes" id="UP001152321"/>
    </source>
</evidence>
<reference evidence="2" key="1">
    <citation type="submission" date="2022-08" db="EMBL/GenBank/DDBJ databases">
        <title>Novel Bdellovibrio Species Isolated from Svalbard: Designation Bdellovibrio svalbardensis.</title>
        <authorList>
            <person name="Mitchell R.J."/>
            <person name="Choi S.Y."/>
        </authorList>
    </citation>
    <scope>NUCLEOTIDE SEQUENCE</scope>
    <source>
        <strain evidence="2">PAP01</strain>
    </source>
</reference>
<feature type="domain" description="N-acetyltransferase" evidence="1">
    <location>
        <begin position="238"/>
        <end position="347"/>
    </location>
</feature>
<keyword evidence="3" id="KW-1185">Reference proteome</keyword>
<dbReference type="EMBL" id="JANRMI010000001">
    <property type="protein sequence ID" value="MDG0815472.1"/>
    <property type="molecule type" value="Genomic_DNA"/>
</dbReference>
<dbReference type="PANTHER" id="PTHR41368">
    <property type="entry name" value="PROTEIN YGHO"/>
    <property type="match status" value="1"/>
</dbReference>
<gene>
    <name evidence="2" type="ORF">NWE73_03795</name>
</gene>
<keyword evidence="2" id="KW-0012">Acyltransferase</keyword>